<evidence type="ECO:0000256" key="1">
    <source>
        <dbReference type="SAM" id="Phobius"/>
    </source>
</evidence>
<gene>
    <name evidence="2" type="ORF">SAMN05216463_12457</name>
</gene>
<organism evidence="2 3">
    <name type="scientific">Xylanibacter ruminicola</name>
    <name type="common">Prevotella ruminicola</name>
    <dbReference type="NCBI Taxonomy" id="839"/>
    <lineage>
        <taxon>Bacteria</taxon>
        <taxon>Pseudomonadati</taxon>
        <taxon>Bacteroidota</taxon>
        <taxon>Bacteroidia</taxon>
        <taxon>Bacteroidales</taxon>
        <taxon>Prevotellaceae</taxon>
        <taxon>Xylanibacter</taxon>
    </lineage>
</organism>
<dbReference type="AlphaFoldDB" id="A0A1M6Y6D8"/>
<accession>A0A1M6Y6D8</accession>
<keyword evidence="1" id="KW-0472">Membrane</keyword>
<feature type="transmembrane region" description="Helical" evidence="1">
    <location>
        <begin position="28"/>
        <end position="50"/>
    </location>
</feature>
<keyword evidence="1" id="KW-0812">Transmembrane</keyword>
<feature type="transmembrane region" description="Helical" evidence="1">
    <location>
        <begin position="62"/>
        <end position="80"/>
    </location>
</feature>
<evidence type="ECO:0000313" key="3">
    <source>
        <dbReference type="Proteomes" id="UP000184130"/>
    </source>
</evidence>
<feature type="transmembrane region" description="Helical" evidence="1">
    <location>
        <begin position="7"/>
        <end position="22"/>
    </location>
</feature>
<keyword evidence="1" id="KW-1133">Transmembrane helix</keyword>
<evidence type="ECO:0000313" key="2">
    <source>
        <dbReference type="EMBL" id="SHL13817.1"/>
    </source>
</evidence>
<sequence>MRNLLKFLPMLIVTVLIVLFWIDDFIAFMIAISLFFLFIPAIIAAIYFTIKSWRLSNRWQKGLFGWGIFNLLFLLAYLVFRLPAQRCSVPLMAEHYEKNAKNMEELIEYIDKALDDSAAICLEFEHGKASIFHVASKGDSLMSCHWDDAEMKKDSLMKVVGLTRDEYESIYSRLRSIDCIGFEMNKSHLKNETIINFRRVGMGMYSFVLYNSPMNQDEKDKYLNDGQYIPYNEMVVFMYGGGAFGLQTFPNEEKETFLLKHKPW</sequence>
<reference evidence="2 3" key="1">
    <citation type="submission" date="2016-11" db="EMBL/GenBank/DDBJ databases">
        <authorList>
            <person name="Jaros S."/>
            <person name="Januszkiewicz K."/>
            <person name="Wedrychowicz H."/>
        </authorList>
    </citation>
    <scope>NUCLEOTIDE SEQUENCE [LARGE SCALE GENOMIC DNA]</scope>
    <source>
        <strain evidence="2 3">KHT3</strain>
    </source>
</reference>
<dbReference type="EMBL" id="FRBD01000024">
    <property type="protein sequence ID" value="SHL13817.1"/>
    <property type="molecule type" value="Genomic_DNA"/>
</dbReference>
<proteinExistence type="predicted"/>
<dbReference type="RefSeq" id="WP_175549517.1">
    <property type="nucleotide sequence ID" value="NZ_FRBD01000024.1"/>
</dbReference>
<name>A0A1M6Y6D8_XYLRU</name>
<protein>
    <submittedName>
        <fullName evidence="2">Uncharacterized protein</fullName>
    </submittedName>
</protein>
<dbReference type="Proteomes" id="UP000184130">
    <property type="component" value="Unassembled WGS sequence"/>
</dbReference>